<proteinExistence type="predicted"/>
<organism evidence="2 3">
    <name type="scientific">Thioflexithrix psekupsensis</name>
    <dbReference type="NCBI Taxonomy" id="1570016"/>
    <lineage>
        <taxon>Bacteria</taxon>
        <taxon>Pseudomonadati</taxon>
        <taxon>Pseudomonadota</taxon>
        <taxon>Gammaproteobacteria</taxon>
        <taxon>Thiotrichales</taxon>
        <taxon>Thioflexithrix</taxon>
    </lineage>
</organism>
<gene>
    <name evidence="2" type="ORF">TPSD3_03840</name>
</gene>
<keyword evidence="1" id="KW-0472">Membrane</keyword>
<protein>
    <submittedName>
        <fullName evidence="2">Uncharacterized protein</fullName>
    </submittedName>
</protein>
<dbReference type="Proteomes" id="UP000194798">
    <property type="component" value="Unassembled WGS sequence"/>
</dbReference>
<accession>A0A251XB50</accession>
<keyword evidence="1" id="KW-0812">Transmembrane</keyword>
<sequence>MIHFALVPVGLLVAIKAYLIAHGTAIATKIIIAAIIAWMAGNSPKKAALKAGATESAADLLQDFFNGR</sequence>
<name>A0A251XB50_9GAMM</name>
<evidence type="ECO:0000256" key="1">
    <source>
        <dbReference type="SAM" id="Phobius"/>
    </source>
</evidence>
<dbReference type="EMBL" id="MSLT01000006">
    <property type="protein sequence ID" value="OUD15661.1"/>
    <property type="molecule type" value="Genomic_DNA"/>
</dbReference>
<dbReference type="RefSeq" id="WP_086487260.1">
    <property type="nucleotide sequence ID" value="NZ_MSLT01000006.1"/>
</dbReference>
<keyword evidence="3" id="KW-1185">Reference proteome</keyword>
<feature type="transmembrane region" description="Helical" evidence="1">
    <location>
        <begin position="20"/>
        <end position="40"/>
    </location>
</feature>
<keyword evidence="1" id="KW-1133">Transmembrane helix</keyword>
<evidence type="ECO:0000313" key="2">
    <source>
        <dbReference type="EMBL" id="OUD15661.1"/>
    </source>
</evidence>
<dbReference type="AlphaFoldDB" id="A0A251XB50"/>
<evidence type="ECO:0000313" key="3">
    <source>
        <dbReference type="Proteomes" id="UP000194798"/>
    </source>
</evidence>
<reference evidence="2 3" key="1">
    <citation type="submission" date="2016-12" db="EMBL/GenBank/DDBJ databases">
        <title>Thioflexothrix psekupsii D3 genome sequencing and assembly.</title>
        <authorList>
            <person name="Fomenkov A."/>
            <person name="Vincze T."/>
            <person name="Grabovich M."/>
            <person name="Anton B.P."/>
            <person name="Dubinina G."/>
            <person name="Orlova M."/>
            <person name="Belousova E."/>
            <person name="Roberts R.J."/>
        </authorList>
    </citation>
    <scope>NUCLEOTIDE SEQUENCE [LARGE SCALE GENOMIC DNA]</scope>
    <source>
        <strain evidence="2">D3</strain>
    </source>
</reference>
<comment type="caution">
    <text evidence="2">The sequence shown here is derived from an EMBL/GenBank/DDBJ whole genome shotgun (WGS) entry which is preliminary data.</text>
</comment>